<evidence type="ECO:0000313" key="1">
    <source>
        <dbReference type="EMBL" id="KAJ9556730.1"/>
    </source>
</evidence>
<dbReference type="PANTHER" id="PTHR33116">
    <property type="entry name" value="REVERSE TRANSCRIPTASE ZINC-BINDING DOMAIN-CONTAINING PROTEIN-RELATED-RELATED"/>
    <property type="match status" value="1"/>
</dbReference>
<dbReference type="Proteomes" id="UP001172457">
    <property type="component" value="Chromosome 3"/>
</dbReference>
<gene>
    <name evidence="1" type="ORF">OSB04_011344</name>
</gene>
<accession>A0AA38WLF2</accession>
<organism evidence="1 2">
    <name type="scientific">Centaurea solstitialis</name>
    <name type="common">yellow star-thistle</name>
    <dbReference type="NCBI Taxonomy" id="347529"/>
    <lineage>
        <taxon>Eukaryota</taxon>
        <taxon>Viridiplantae</taxon>
        <taxon>Streptophyta</taxon>
        <taxon>Embryophyta</taxon>
        <taxon>Tracheophyta</taxon>
        <taxon>Spermatophyta</taxon>
        <taxon>Magnoliopsida</taxon>
        <taxon>eudicotyledons</taxon>
        <taxon>Gunneridae</taxon>
        <taxon>Pentapetalae</taxon>
        <taxon>asterids</taxon>
        <taxon>campanulids</taxon>
        <taxon>Asterales</taxon>
        <taxon>Asteraceae</taxon>
        <taxon>Carduoideae</taxon>
        <taxon>Cardueae</taxon>
        <taxon>Centaureinae</taxon>
        <taxon>Centaurea</taxon>
    </lineage>
</organism>
<evidence type="ECO:0008006" key="3">
    <source>
        <dbReference type="Google" id="ProtNLM"/>
    </source>
</evidence>
<proteinExistence type="predicted"/>
<comment type="caution">
    <text evidence="1">The sequence shown here is derived from an EMBL/GenBank/DDBJ whole genome shotgun (WGS) entry which is preliminary data.</text>
</comment>
<protein>
    <recommendedName>
        <fullName evidence="3">Reverse transcriptase domain-containing protein</fullName>
    </recommendedName>
</protein>
<dbReference type="AlphaFoldDB" id="A0AA38WLF2"/>
<dbReference type="PANTHER" id="PTHR33116:SF79">
    <property type="entry name" value="REVERSE TRANSCRIPTASE DOMAIN, ZINC FINGER, CCHC-TYPE-RELATED"/>
    <property type="match status" value="1"/>
</dbReference>
<dbReference type="EMBL" id="JARYMX010000003">
    <property type="protein sequence ID" value="KAJ9556730.1"/>
    <property type="molecule type" value="Genomic_DNA"/>
</dbReference>
<sequence>MARLGEKKNTAMTLQKAKLKWLKEGDENIKFFHLASKARERKIFIHGLTIDDMWTEDQGKIKSHTLEFFKRKFAKRNDYAPKLKMHRLPKLTEEEAADLEKSVSEEEVFNAIKVCGKNKSSGPDGFTIEFLNRFWGIIKSNLIAVVEWFWEKEELSEGCNTSFLTLVPKNAQPMGLGDFRPISLFGRSILDGILIANETIDFLKRSRKKGLTFKVDFKKAYDSVDWSFLLDGLENIRFGRKWRGWIEACLKSSTISVLVNGSPTNEFPMERGLRLPTHSVPFLVIAKCLHIMVEEAIDKGLLKGVKLLECFRIVSGLKMNLGKSKLFGVRIGEEEVHDWERTMECGSGTLPFTYLGLLNTTLGPRDRKTKKKLAAWKSRLISIGRRQNLVKALLSSVSLYYFTLFRASASVLRELERVRCNFFWGGEAFWDGGLSIGGLKELNWGLIEKWWRRFLSEKNGLWVSVIRSLYGNDDGLEGDNGSRGRAISSVWATIAKTGRDIDSVGVLFSGTKFWDDRWAGSERLRDRFARLYLLESVKEVSVRNRGEFEGDSWSWRKEPRGREVGELEELVRGKAWETSNLFGFDNIGVDLDSTLCPRCGCEVESTKHALLECKHLTLLWQQIGSWWNINMASITSLVDFIIEDIFLDHKVKRYKI</sequence>
<keyword evidence="2" id="KW-1185">Reference proteome</keyword>
<name>A0AA38WLF2_9ASTR</name>
<reference evidence="1" key="1">
    <citation type="submission" date="2023-03" db="EMBL/GenBank/DDBJ databases">
        <title>Chromosome-scale reference genome and RAD-based genetic map of yellow starthistle (Centaurea solstitialis) reveal putative structural variation and QTLs associated with invader traits.</title>
        <authorList>
            <person name="Reatini B."/>
            <person name="Cang F.A."/>
            <person name="Jiang Q."/>
            <person name="Mckibben M.T.W."/>
            <person name="Barker M.S."/>
            <person name="Rieseberg L.H."/>
            <person name="Dlugosch K.M."/>
        </authorList>
    </citation>
    <scope>NUCLEOTIDE SEQUENCE</scope>
    <source>
        <strain evidence="1">CAN-66</strain>
        <tissue evidence="1">Leaf</tissue>
    </source>
</reference>
<evidence type="ECO:0000313" key="2">
    <source>
        <dbReference type="Proteomes" id="UP001172457"/>
    </source>
</evidence>